<proteinExistence type="predicted"/>
<evidence type="ECO:0000313" key="1">
    <source>
        <dbReference type="EMBL" id="SMO90263.1"/>
    </source>
</evidence>
<dbReference type="Gene3D" id="3.20.20.150">
    <property type="entry name" value="Divalent-metal-dependent TIM barrel enzymes"/>
    <property type="match status" value="1"/>
</dbReference>
<dbReference type="SUPFAM" id="SSF51658">
    <property type="entry name" value="Xylose isomerase-like"/>
    <property type="match status" value="1"/>
</dbReference>
<keyword evidence="2" id="KW-1185">Reference proteome</keyword>
<gene>
    <name evidence="1" type="ORF">SAMN06265221_11757</name>
</gene>
<sequence>MTNLPLVGIAITTRNLPEYRDFLMNDQRDLELQDFCNADLLNGDWRGVADTAKAQLAGYTGRLGIHGPFWGLNIANPDTEMGYLVRRKHLQGLEVCEYLGATQMVIHSPYRMITSSAASIGMVMRKGPDGVSGCVAASASASAISSSAAETRASSRAPSSVGRVDLVVRASKRTPRSSSSCVTA</sequence>
<protein>
    <submittedName>
        <fullName evidence="1">Uncharacterized protein</fullName>
    </submittedName>
</protein>
<dbReference type="Proteomes" id="UP000319014">
    <property type="component" value="Unassembled WGS sequence"/>
</dbReference>
<dbReference type="EMBL" id="FXTK01000017">
    <property type="protein sequence ID" value="SMO90263.1"/>
    <property type="molecule type" value="Genomic_DNA"/>
</dbReference>
<reference evidence="1 2" key="1">
    <citation type="submission" date="2017-05" db="EMBL/GenBank/DDBJ databases">
        <authorList>
            <person name="Varghese N."/>
            <person name="Submissions S."/>
        </authorList>
    </citation>
    <scope>NUCLEOTIDE SEQUENCE [LARGE SCALE GENOMIC DNA]</scope>
    <source>
        <strain evidence="1 2">DSM 100094</strain>
    </source>
</reference>
<evidence type="ECO:0000313" key="2">
    <source>
        <dbReference type="Proteomes" id="UP000319014"/>
    </source>
</evidence>
<organism evidence="1 2">
    <name type="scientific">Paracoccus laeviglucosivorans</name>
    <dbReference type="NCBI Taxonomy" id="1197861"/>
    <lineage>
        <taxon>Bacteria</taxon>
        <taxon>Pseudomonadati</taxon>
        <taxon>Pseudomonadota</taxon>
        <taxon>Alphaproteobacteria</taxon>
        <taxon>Rhodobacterales</taxon>
        <taxon>Paracoccaceae</taxon>
        <taxon>Paracoccus</taxon>
    </lineage>
</organism>
<name>A0A521F270_9RHOB</name>
<accession>A0A521F270</accession>
<dbReference type="AlphaFoldDB" id="A0A521F270"/>
<dbReference type="InterPro" id="IPR036237">
    <property type="entry name" value="Xyl_isomerase-like_sf"/>
</dbReference>